<dbReference type="Gene3D" id="3.40.50.720">
    <property type="entry name" value="NAD(P)-binding Rossmann-like Domain"/>
    <property type="match status" value="1"/>
</dbReference>
<evidence type="ECO:0000313" key="4">
    <source>
        <dbReference type="EMBL" id="SHG53468.1"/>
    </source>
</evidence>
<dbReference type="OrthoDB" id="9808814at2"/>
<dbReference type="CDD" id="cd05339">
    <property type="entry name" value="17beta-HSDXI-like_SDR_c"/>
    <property type="match status" value="1"/>
</dbReference>
<proteinExistence type="inferred from homology"/>
<dbReference type="InterPro" id="IPR002347">
    <property type="entry name" value="SDR_fam"/>
</dbReference>
<dbReference type="EMBL" id="FQVT01000015">
    <property type="protein sequence ID" value="SHG53468.1"/>
    <property type="molecule type" value="Genomic_DNA"/>
</dbReference>
<accession>A0A1M5KL34</accession>
<dbReference type="RefSeq" id="WP_072881195.1">
    <property type="nucleotide sequence ID" value="NZ_FQVT01000015.1"/>
</dbReference>
<protein>
    <submittedName>
        <fullName evidence="4">Short-chain dehydrogenase</fullName>
    </submittedName>
</protein>
<evidence type="ECO:0000256" key="1">
    <source>
        <dbReference type="ARBA" id="ARBA00006484"/>
    </source>
</evidence>
<evidence type="ECO:0000256" key="2">
    <source>
        <dbReference type="ARBA" id="ARBA00023002"/>
    </source>
</evidence>
<keyword evidence="2" id="KW-0560">Oxidoreductase</keyword>
<dbReference type="PANTHER" id="PTHR24322">
    <property type="entry name" value="PKSB"/>
    <property type="match status" value="1"/>
</dbReference>
<dbReference type="PANTHER" id="PTHR24322:SF736">
    <property type="entry name" value="RETINOL DEHYDROGENASE 10"/>
    <property type="match status" value="1"/>
</dbReference>
<dbReference type="InterPro" id="IPR020904">
    <property type="entry name" value="Sc_DH/Rdtase_CS"/>
</dbReference>
<dbReference type="AlphaFoldDB" id="A0A1M5KL34"/>
<organism evidence="4 5">
    <name type="scientific">Salegentibacter echinorum</name>
    <dbReference type="NCBI Taxonomy" id="1073325"/>
    <lineage>
        <taxon>Bacteria</taxon>
        <taxon>Pseudomonadati</taxon>
        <taxon>Bacteroidota</taxon>
        <taxon>Flavobacteriia</taxon>
        <taxon>Flavobacteriales</taxon>
        <taxon>Flavobacteriaceae</taxon>
        <taxon>Salegentibacter</taxon>
    </lineage>
</organism>
<dbReference type="PRINTS" id="PR00081">
    <property type="entry name" value="GDHRDH"/>
</dbReference>
<dbReference type="SUPFAM" id="SSF51735">
    <property type="entry name" value="NAD(P)-binding Rossmann-fold domains"/>
    <property type="match status" value="1"/>
</dbReference>
<comment type="similarity">
    <text evidence="1 3">Belongs to the short-chain dehydrogenases/reductases (SDR) family.</text>
</comment>
<evidence type="ECO:0000256" key="3">
    <source>
        <dbReference type="RuleBase" id="RU000363"/>
    </source>
</evidence>
<reference evidence="5" key="1">
    <citation type="submission" date="2016-11" db="EMBL/GenBank/DDBJ databases">
        <authorList>
            <person name="Varghese N."/>
            <person name="Submissions S."/>
        </authorList>
    </citation>
    <scope>NUCLEOTIDE SEQUENCE [LARGE SCALE GENOMIC DNA]</scope>
    <source>
        <strain evidence="5">DSM 24579</strain>
    </source>
</reference>
<gene>
    <name evidence="4" type="ORF">SAMN05444483_11535</name>
</gene>
<name>A0A1M5KL34_SALEC</name>
<dbReference type="PROSITE" id="PS00061">
    <property type="entry name" value="ADH_SHORT"/>
    <property type="match status" value="1"/>
</dbReference>
<dbReference type="PRINTS" id="PR00080">
    <property type="entry name" value="SDRFAMILY"/>
</dbReference>
<dbReference type="STRING" id="1073325.SAMN05444483_11535"/>
<evidence type="ECO:0000313" key="5">
    <source>
        <dbReference type="Proteomes" id="UP000183945"/>
    </source>
</evidence>
<dbReference type="GO" id="GO:0016616">
    <property type="term" value="F:oxidoreductase activity, acting on the CH-OH group of donors, NAD or NADP as acceptor"/>
    <property type="evidence" value="ECO:0007669"/>
    <property type="project" value="TreeGrafter"/>
</dbReference>
<dbReference type="Proteomes" id="UP000183945">
    <property type="component" value="Unassembled WGS sequence"/>
</dbReference>
<sequence length="267" mass="29833">MTKISSKLVLITGGASGIGKLLSKKVLELGGKLVIWDIDKAGLEQTINEFESWGEVQGYVVDIGDTGRVKEMARKVENEVGSIDVLINNAGIVYGGYFHEFSSEEINKTMMVNSVAPMQLTLAFLPEMIKRKSGHICNITSLAGLVSNPKLAVYAGSKWATTGWSDSLRLEMEQLKTGVKVSTITPYYINTGMFRGVKSRIPILDQHKVVEKIIKAIEKNQIHLSLPFSMRFIRFAQGLFPIWFYDWFVGQIIGVYKTMDNFKGRNN</sequence>
<dbReference type="Pfam" id="PF00106">
    <property type="entry name" value="adh_short"/>
    <property type="match status" value="1"/>
</dbReference>
<dbReference type="InterPro" id="IPR036291">
    <property type="entry name" value="NAD(P)-bd_dom_sf"/>
</dbReference>
<keyword evidence="5" id="KW-1185">Reference proteome</keyword>